<dbReference type="Proteomes" id="UP000321291">
    <property type="component" value="Chromosome"/>
</dbReference>
<gene>
    <name evidence="1" type="ORF">FSB73_13620</name>
</gene>
<protein>
    <submittedName>
        <fullName evidence="1">Uncharacterized protein</fullName>
    </submittedName>
</protein>
<name>A0A5B8VN95_9BACT</name>
<accession>A0A5B8VN95</accession>
<keyword evidence="2" id="KW-1185">Reference proteome</keyword>
<reference evidence="1 2" key="1">
    <citation type="journal article" date="2017" name="Int. J. Syst. Evol. Microbiol.">
        <title>Arachidicoccus ginsenosidivorans sp. nov., with ginsenoside-converting activity isolated from ginseng cultivating soil.</title>
        <authorList>
            <person name="Siddiqi M.Z."/>
            <person name="Aslam Z."/>
            <person name="Im W.T."/>
        </authorList>
    </citation>
    <scope>NUCLEOTIDE SEQUENCE [LARGE SCALE GENOMIC DNA]</scope>
    <source>
        <strain evidence="1 2">Gsoil 809</strain>
    </source>
</reference>
<dbReference type="KEGG" id="agi:FSB73_13620"/>
<sequence length="157" mass="18039">MKMNPEGLRVPSGENTLISKMALRSKKGRRKKLTGPLSEGGVFVSLKGDFGIKRVFRSPEGKEDLKRMITALGDGFIEALLDIDFDESEMLGSIKDERKAIFDFSFNDKHGRVFDLEMQQQYVVFMLKRAFGYTSRYHSTQMRPGEDYKYDHWPITG</sequence>
<dbReference type="Pfam" id="PF12784">
    <property type="entry name" value="PDDEXK_2"/>
    <property type="match status" value="1"/>
</dbReference>
<organism evidence="1 2">
    <name type="scientific">Arachidicoccus ginsenosidivorans</name>
    <dbReference type="NCBI Taxonomy" id="496057"/>
    <lineage>
        <taxon>Bacteria</taxon>
        <taxon>Pseudomonadati</taxon>
        <taxon>Bacteroidota</taxon>
        <taxon>Chitinophagia</taxon>
        <taxon>Chitinophagales</taxon>
        <taxon>Chitinophagaceae</taxon>
        <taxon>Arachidicoccus</taxon>
    </lineage>
</organism>
<evidence type="ECO:0000313" key="2">
    <source>
        <dbReference type="Proteomes" id="UP000321291"/>
    </source>
</evidence>
<evidence type="ECO:0000313" key="1">
    <source>
        <dbReference type="EMBL" id="QEC72561.1"/>
    </source>
</evidence>
<dbReference type="AlphaFoldDB" id="A0A5B8VN95"/>
<dbReference type="OrthoDB" id="9803508at2"/>
<dbReference type="EMBL" id="CP042434">
    <property type="protein sequence ID" value="QEC72561.1"/>
    <property type="molecule type" value="Genomic_DNA"/>
</dbReference>
<proteinExistence type="predicted"/>
<dbReference type="RefSeq" id="WP_146783197.1">
    <property type="nucleotide sequence ID" value="NZ_CP042434.1"/>
</dbReference>